<dbReference type="Proteomes" id="UP000008810">
    <property type="component" value="Chromosome 4"/>
</dbReference>
<reference evidence="3" key="3">
    <citation type="submission" date="2018-08" db="UniProtKB">
        <authorList>
            <consortium name="EnsemblPlants"/>
        </authorList>
    </citation>
    <scope>IDENTIFICATION</scope>
    <source>
        <strain evidence="3">cv. Bd21</strain>
    </source>
</reference>
<keyword evidence="4" id="KW-1185">Reference proteome</keyword>
<organism evidence="2">
    <name type="scientific">Brachypodium distachyon</name>
    <name type="common">Purple false brome</name>
    <name type="synonym">Trachynia distachya</name>
    <dbReference type="NCBI Taxonomy" id="15368"/>
    <lineage>
        <taxon>Eukaryota</taxon>
        <taxon>Viridiplantae</taxon>
        <taxon>Streptophyta</taxon>
        <taxon>Embryophyta</taxon>
        <taxon>Tracheophyta</taxon>
        <taxon>Spermatophyta</taxon>
        <taxon>Magnoliopsida</taxon>
        <taxon>Liliopsida</taxon>
        <taxon>Poales</taxon>
        <taxon>Poaceae</taxon>
        <taxon>BOP clade</taxon>
        <taxon>Pooideae</taxon>
        <taxon>Stipodae</taxon>
        <taxon>Brachypodieae</taxon>
        <taxon>Brachypodium</taxon>
    </lineage>
</organism>
<feature type="region of interest" description="Disordered" evidence="1">
    <location>
        <begin position="42"/>
        <end position="73"/>
    </location>
</feature>
<reference evidence="2" key="2">
    <citation type="submission" date="2017-06" db="EMBL/GenBank/DDBJ databases">
        <title>WGS assembly of Brachypodium distachyon.</title>
        <authorList>
            <consortium name="The International Brachypodium Initiative"/>
            <person name="Lucas S."/>
            <person name="Harmon-Smith M."/>
            <person name="Lail K."/>
            <person name="Tice H."/>
            <person name="Grimwood J."/>
            <person name="Bruce D."/>
            <person name="Barry K."/>
            <person name="Shu S."/>
            <person name="Lindquist E."/>
            <person name="Wang M."/>
            <person name="Pitluck S."/>
            <person name="Vogel J.P."/>
            <person name="Garvin D.F."/>
            <person name="Mockler T.C."/>
            <person name="Schmutz J."/>
            <person name="Rokhsar D."/>
            <person name="Bevan M.W."/>
        </authorList>
    </citation>
    <scope>NUCLEOTIDE SEQUENCE</scope>
    <source>
        <strain evidence="2">Bd21</strain>
    </source>
</reference>
<accession>A0A0Q3J0V2</accession>
<proteinExistence type="predicted"/>
<dbReference type="AlphaFoldDB" id="A0A0Q3J0V2"/>
<evidence type="ECO:0000256" key="1">
    <source>
        <dbReference type="SAM" id="MobiDB-lite"/>
    </source>
</evidence>
<protein>
    <submittedName>
        <fullName evidence="2 3">Uncharacterized protein</fullName>
    </submittedName>
</protein>
<dbReference type="EMBL" id="CM000883">
    <property type="protein sequence ID" value="KQJ91976.1"/>
    <property type="molecule type" value="Genomic_DNA"/>
</dbReference>
<feature type="compositionally biased region" description="Gly residues" evidence="1">
    <location>
        <begin position="45"/>
        <end position="54"/>
    </location>
</feature>
<gene>
    <name evidence="2" type="ORF">BRADI_4g40942v3</name>
</gene>
<sequence length="92" mass="9629">MAAQIRTPVPLPPPRPSSLPRLRALELTAPSGIRLCRFQVASAASGGGGDGGGPPAENGDEKPRGVPSLPALSEIRWGSCSRRAPITPRPWR</sequence>
<evidence type="ECO:0000313" key="2">
    <source>
        <dbReference type="EMBL" id="KQJ91976.1"/>
    </source>
</evidence>
<reference evidence="2 3" key="1">
    <citation type="journal article" date="2010" name="Nature">
        <title>Genome sequencing and analysis of the model grass Brachypodium distachyon.</title>
        <authorList>
            <consortium name="International Brachypodium Initiative"/>
        </authorList>
    </citation>
    <scope>NUCLEOTIDE SEQUENCE [LARGE SCALE GENOMIC DNA]</scope>
    <source>
        <strain evidence="2 3">Bd21</strain>
    </source>
</reference>
<name>A0A0Q3J0V2_BRADI</name>
<dbReference type="InParanoid" id="A0A0Q3J0V2"/>
<dbReference type="Gramene" id="KQJ91976">
    <property type="protein sequence ID" value="KQJ91976"/>
    <property type="gene ID" value="BRADI_4g40942v3"/>
</dbReference>
<evidence type="ECO:0000313" key="3">
    <source>
        <dbReference type="EnsemblPlants" id="KQJ91976"/>
    </source>
</evidence>
<dbReference type="EnsemblPlants" id="KQJ91976">
    <property type="protein sequence ID" value="KQJ91976"/>
    <property type="gene ID" value="BRADI_4g40942v3"/>
</dbReference>
<evidence type="ECO:0000313" key="4">
    <source>
        <dbReference type="Proteomes" id="UP000008810"/>
    </source>
</evidence>